<dbReference type="AlphaFoldDB" id="A0A0L7LBD8"/>
<dbReference type="PANTHER" id="PTHR12295">
    <property type="entry name" value="FURRY-RELATED"/>
    <property type="match status" value="1"/>
</dbReference>
<dbReference type="InterPro" id="IPR025481">
    <property type="entry name" value="Cell_Morphogen_C"/>
</dbReference>
<dbReference type="GO" id="GO:0000902">
    <property type="term" value="P:cell morphogenesis"/>
    <property type="evidence" value="ECO:0007669"/>
    <property type="project" value="InterPro"/>
</dbReference>
<dbReference type="EMBL" id="JTDY01001855">
    <property type="protein sequence ID" value="KOB72715.1"/>
    <property type="molecule type" value="Genomic_DNA"/>
</dbReference>
<proteinExistence type="predicted"/>
<feature type="domain" description="Protein furry C-terminal" evidence="2">
    <location>
        <begin position="247"/>
        <end position="276"/>
    </location>
</feature>
<organism evidence="3 4">
    <name type="scientific">Operophtera brumata</name>
    <name type="common">Winter moth</name>
    <name type="synonym">Phalaena brumata</name>
    <dbReference type="NCBI Taxonomy" id="104452"/>
    <lineage>
        <taxon>Eukaryota</taxon>
        <taxon>Metazoa</taxon>
        <taxon>Ecdysozoa</taxon>
        <taxon>Arthropoda</taxon>
        <taxon>Hexapoda</taxon>
        <taxon>Insecta</taxon>
        <taxon>Pterygota</taxon>
        <taxon>Neoptera</taxon>
        <taxon>Endopterygota</taxon>
        <taxon>Lepidoptera</taxon>
        <taxon>Glossata</taxon>
        <taxon>Ditrysia</taxon>
        <taxon>Geometroidea</taxon>
        <taxon>Geometridae</taxon>
        <taxon>Larentiinae</taxon>
        <taxon>Operophtera</taxon>
    </lineage>
</organism>
<evidence type="ECO:0000259" key="1">
    <source>
        <dbReference type="Pfam" id="PF14225"/>
    </source>
</evidence>
<feature type="non-terminal residue" evidence="3">
    <location>
        <position position="283"/>
    </location>
</feature>
<dbReference type="STRING" id="104452.A0A0L7LBD8"/>
<dbReference type="PANTHER" id="PTHR12295:SF30">
    <property type="entry name" value="PROTEIN FURRY"/>
    <property type="match status" value="1"/>
</dbReference>
<accession>A0A0L7LBD8</accession>
<sequence>GCTHPNTYEPVVGVLGDMIPLLELPVIDPTQTLAFPMTVVALLPYMLLHYEDANELCVRAACHIAQVSMRRLPHRTSEYASVCAAWHIAQNLGTVMTLYSRRTFSKESFQWTKCVVKYLWDTYSHLALQMLAFLVEVLEKYLWDTYSHLALQMLAFLVEVLEKGAASLQPAVLSILHCMLFYVELNAQPVNADLLRAVAKFIDDGNNYKEAMKILKLVVARSSTLVVPPHWDTHASSVLDAELHGKKELPGRTMEFTFDLSQTPVIGRKYLPKGGSTTTPNDK</sequence>
<dbReference type="Proteomes" id="UP000037510">
    <property type="component" value="Unassembled WGS sequence"/>
</dbReference>
<keyword evidence="4" id="KW-1185">Reference proteome</keyword>
<dbReference type="GO" id="GO:0005938">
    <property type="term" value="C:cell cortex"/>
    <property type="evidence" value="ECO:0007669"/>
    <property type="project" value="TreeGrafter"/>
</dbReference>
<dbReference type="GO" id="GO:0031175">
    <property type="term" value="P:neuron projection development"/>
    <property type="evidence" value="ECO:0007669"/>
    <property type="project" value="TreeGrafter"/>
</dbReference>
<evidence type="ECO:0000313" key="3">
    <source>
        <dbReference type="EMBL" id="KOB72715.1"/>
    </source>
</evidence>
<comment type="caution">
    <text evidence="3">The sequence shown here is derived from an EMBL/GenBank/DDBJ whole genome shotgun (WGS) entry which is preliminary data.</text>
</comment>
<dbReference type="InterPro" id="IPR039867">
    <property type="entry name" value="Furry/Tao3/Mor2"/>
</dbReference>
<evidence type="ECO:0000259" key="2">
    <source>
        <dbReference type="Pfam" id="PF19421"/>
    </source>
</evidence>
<name>A0A0L7LBD8_OPEBR</name>
<gene>
    <name evidence="3" type="ORF">OBRU01_04275</name>
</gene>
<feature type="non-terminal residue" evidence="3">
    <location>
        <position position="1"/>
    </location>
</feature>
<evidence type="ECO:0000313" key="4">
    <source>
        <dbReference type="Proteomes" id="UP000037510"/>
    </source>
</evidence>
<dbReference type="InterPro" id="IPR045842">
    <property type="entry name" value="Fry_C"/>
</dbReference>
<reference evidence="3 4" key="1">
    <citation type="journal article" date="2015" name="Genome Biol. Evol.">
        <title>The genome of winter moth (Operophtera brumata) provides a genomic perspective on sexual dimorphism and phenology.</title>
        <authorList>
            <person name="Derks M.F."/>
            <person name="Smit S."/>
            <person name="Salis L."/>
            <person name="Schijlen E."/>
            <person name="Bossers A."/>
            <person name="Mateman C."/>
            <person name="Pijl A.S."/>
            <person name="de Ridder D."/>
            <person name="Groenen M.A."/>
            <person name="Visser M.E."/>
            <person name="Megens H.J."/>
        </authorList>
    </citation>
    <scope>NUCLEOTIDE SEQUENCE [LARGE SCALE GENOMIC DNA]</scope>
    <source>
        <strain evidence="3">WM2013NL</strain>
        <tissue evidence="3">Head and thorax</tissue>
    </source>
</reference>
<feature type="domain" description="Cell morphogenesis protein C-terminal" evidence="1">
    <location>
        <begin position="1"/>
        <end position="140"/>
    </location>
</feature>
<protein>
    <submittedName>
        <fullName evidence="3">Protein furry</fullName>
    </submittedName>
</protein>
<dbReference type="GO" id="GO:0030427">
    <property type="term" value="C:site of polarized growth"/>
    <property type="evidence" value="ECO:0007669"/>
    <property type="project" value="TreeGrafter"/>
</dbReference>
<dbReference type="Pfam" id="PF14225">
    <property type="entry name" value="MOR2-PAG1_C"/>
    <property type="match status" value="1"/>
</dbReference>
<dbReference type="Pfam" id="PF19421">
    <property type="entry name" value="Fry_C"/>
    <property type="match status" value="1"/>
</dbReference>